<dbReference type="SUPFAM" id="SSF57701">
    <property type="entry name" value="Zn2/Cys6 DNA-binding domain"/>
    <property type="match status" value="1"/>
</dbReference>
<dbReference type="InterPro" id="IPR036864">
    <property type="entry name" value="Zn2-C6_fun-type_DNA-bd_sf"/>
</dbReference>
<keyword evidence="10" id="KW-1185">Reference proteome</keyword>
<feature type="region of interest" description="Disordered" evidence="7">
    <location>
        <begin position="594"/>
        <end position="626"/>
    </location>
</feature>
<comment type="caution">
    <text evidence="9">The sequence shown here is derived from an EMBL/GenBank/DDBJ whole genome shotgun (WGS) entry which is preliminary data.</text>
</comment>
<dbReference type="CDD" id="cd12148">
    <property type="entry name" value="fungal_TF_MHR"/>
    <property type="match status" value="1"/>
</dbReference>
<name>A0A9P8P8G2_9ASCO</name>
<dbReference type="GO" id="GO:0008270">
    <property type="term" value="F:zinc ion binding"/>
    <property type="evidence" value="ECO:0007669"/>
    <property type="project" value="InterPro"/>
</dbReference>
<dbReference type="GeneID" id="70235163"/>
<keyword evidence="4" id="KW-0238">DNA-binding</keyword>
<keyword evidence="3" id="KW-0805">Transcription regulation</keyword>
<proteinExistence type="predicted"/>
<dbReference type="GO" id="GO:0000981">
    <property type="term" value="F:DNA-binding transcription factor activity, RNA polymerase II-specific"/>
    <property type="evidence" value="ECO:0007669"/>
    <property type="project" value="InterPro"/>
</dbReference>
<evidence type="ECO:0000313" key="9">
    <source>
        <dbReference type="EMBL" id="KAH3666747.1"/>
    </source>
</evidence>
<feature type="region of interest" description="Disordered" evidence="7">
    <location>
        <begin position="662"/>
        <end position="698"/>
    </location>
</feature>
<evidence type="ECO:0000259" key="8">
    <source>
        <dbReference type="PROSITE" id="PS50048"/>
    </source>
</evidence>
<dbReference type="Pfam" id="PF04082">
    <property type="entry name" value="Fungal_trans"/>
    <property type="match status" value="1"/>
</dbReference>
<dbReference type="PROSITE" id="PS00463">
    <property type="entry name" value="ZN2_CY6_FUNGAL_1"/>
    <property type="match status" value="1"/>
</dbReference>
<dbReference type="AlphaFoldDB" id="A0A9P8P8G2"/>
<dbReference type="PANTHER" id="PTHR47171:SF3">
    <property type="entry name" value="FARA-RELATED"/>
    <property type="match status" value="1"/>
</dbReference>
<keyword evidence="6" id="KW-0539">Nucleus</keyword>
<evidence type="ECO:0000256" key="2">
    <source>
        <dbReference type="ARBA" id="ARBA00022833"/>
    </source>
</evidence>
<evidence type="ECO:0000256" key="4">
    <source>
        <dbReference type="ARBA" id="ARBA00023125"/>
    </source>
</evidence>
<evidence type="ECO:0000256" key="3">
    <source>
        <dbReference type="ARBA" id="ARBA00023015"/>
    </source>
</evidence>
<dbReference type="PANTHER" id="PTHR47171">
    <property type="entry name" value="FARA-RELATED"/>
    <property type="match status" value="1"/>
</dbReference>
<dbReference type="Proteomes" id="UP000769157">
    <property type="component" value="Unassembled WGS sequence"/>
</dbReference>
<sequence>MGEKKLVGACDICHRRKIKCDISVTGPPCTRCKELNVGPQCTLHKRKKKTDRLTNLSIHDHYMSAVSVSPKRFMKATSNSRGPRVNMVFYPTVSETASKFYKNVVGYEPQLSDVDLMYLTQLGCFSLPGTDVCWKYLNYYFLYINKFGLVVDQSNFVKKYQKLPEGPSIVLLQSMLCMGSILKKSLVETEQEREQEHRYIGIFYKRTRALLAVSVEQDPVALVQTYMTLACIAEMTEHAMDTNSRYWVQKAHQVAMNAEFYRDHPESDEYERNIYRRLWWAIYIRDRMYVFWYGGPFLVSKSDTKITKDCEELFVLDRINNESQHFFRNMISIAELIDITLSKSRSSNGKIYLLRDIQQYDMLVTKWFERLPPTFVFKLDKPSSQRSEAATITVFYYLLLLTLHRMDLQREYRSLGPDQRERYDIQNHPSWGMSFHCAFMISQILNVWMKSLDHAPCSEAYLHCILSSSFIMLCQLQNTDPQISRFADDCVRTNLSLLEMYNKYHLQGRMAHYLITQIYHDKAKQTKMLKSLLDVDKEPTTGLARLQNEITSSLEQRLENRLFESSDDQIKKDTAAIREFRPFQALSQNYSDFMKDPTYSNTNPADPIIDPQSKSAHNPPPPLTRETSKELVTDWLARISNQDSSDLKDLEFFKYLGYPSDPPSTGSKNFQTSDSDTRTSFSNSNTNYLPDAENLPDFDELLQSL</sequence>
<reference evidence="9" key="1">
    <citation type="journal article" date="2021" name="Open Biol.">
        <title>Shared evolutionary footprints suggest mitochondrial oxidative damage underlies multiple complex I losses in fungi.</title>
        <authorList>
            <person name="Schikora-Tamarit M.A."/>
            <person name="Marcet-Houben M."/>
            <person name="Nosek J."/>
            <person name="Gabaldon T."/>
        </authorList>
    </citation>
    <scope>NUCLEOTIDE SEQUENCE</scope>
    <source>
        <strain evidence="9">CBS6075</strain>
    </source>
</reference>
<dbReference type="GO" id="GO:0003677">
    <property type="term" value="F:DNA binding"/>
    <property type="evidence" value="ECO:0007669"/>
    <property type="project" value="UniProtKB-KW"/>
</dbReference>
<dbReference type="RefSeq" id="XP_046061703.1">
    <property type="nucleotide sequence ID" value="XM_046204148.1"/>
</dbReference>
<reference evidence="9" key="2">
    <citation type="submission" date="2021-01" db="EMBL/GenBank/DDBJ databases">
        <authorList>
            <person name="Schikora-Tamarit M.A."/>
        </authorList>
    </citation>
    <scope>NUCLEOTIDE SEQUENCE</scope>
    <source>
        <strain evidence="9">CBS6075</strain>
    </source>
</reference>
<evidence type="ECO:0000256" key="6">
    <source>
        <dbReference type="ARBA" id="ARBA00023242"/>
    </source>
</evidence>
<evidence type="ECO:0000256" key="1">
    <source>
        <dbReference type="ARBA" id="ARBA00022723"/>
    </source>
</evidence>
<protein>
    <recommendedName>
        <fullName evidence="8">Zn(2)-C6 fungal-type domain-containing protein</fullName>
    </recommendedName>
</protein>
<evidence type="ECO:0000256" key="7">
    <source>
        <dbReference type="SAM" id="MobiDB-lite"/>
    </source>
</evidence>
<organism evidence="9 10">
    <name type="scientific">Ogataea philodendri</name>
    <dbReference type="NCBI Taxonomy" id="1378263"/>
    <lineage>
        <taxon>Eukaryota</taxon>
        <taxon>Fungi</taxon>
        <taxon>Dikarya</taxon>
        <taxon>Ascomycota</taxon>
        <taxon>Saccharomycotina</taxon>
        <taxon>Pichiomycetes</taxon>
        <taxon>Pichiales</taxon>
        <taxon>Pichiaceae</taxon>
        <taxon>Ogataea</taxon>
    </lineage>
</organism>
<dbReference type="OrthoDB" id="5121955at2759"/>
<dbReference type="GO" id="GO:0006351">
    <property type="term" value="P:DNA-templated transcription"/>
    <property type="evidence" value="ECO:0007669"/>
    <property type="project" value="InterPro"/>
</dbReference>
<dbReference type="InterPro" id="IPR007219">
    <property type="entry name" value="XnlR_reg_dom"/>
</dbReference>
<keyword evidence="2" id="KW-0862">Zinc</keyword>
<dbReference type="Gene3D" id="4.10.240.10">
    <property type="entry name" value="Zn(2)-C6 fungal-type DNA-binding domain"/>
    <property type="match status" value="1"/>
</dbReference>
<dbReference type="InterPro" id="IPR001138">
    <property type="entry name" value="Zn2Cys6_DnaBD"/>
</dbReference>
<dbReference type="InterPro" id="IPR052073">
    <property type="entry name" value="Amide_Lactam_Regulators"/>
</dbReference>
<evidence type="ECO:0000256" key="5">
    <source>
        <dbReference type="ARBA" id="ARBA00023163"/>
    </source>
</evidence>
<keyword evidence="1" id="KW-0479">Metal-binding</keyword>
<feature type="compositionally biased region" description="Polar residues" evidence="7">
    <location>
        <begin position="663"/>
        <end position="688"/>
    </location>
</feature>
<gene>
    <name evidence="9" type="ORF">OGAPHI_003196</name>
</gene>
<dbReference type="CDD" id="cd00067">
    <property type="entry name" value="GAL4"/>
    <property type="match status" value="1"/>
</dbReference>
<feature type="domain" description="Zn(2)-C6 fungal-type" evidence="8">
    <location>
        <begin position="9"/>
        <end position="43"/>
    </location>
</feature>
<dbReference type="PROSITE" id="PS50048">
    <property type="entry name" value="ZN2_CY6_FUNGAL_2"/>
    <property type="match status" value="1"/>
</dbReference>
<dbReference type="EMBL" id="JAEUBE010000199">
    <property type="protein sequence ID" value="KAH3666747.1"/>
    <property type="molecule type" value="Genomic_DNA"/>
</dbReference>
<accession>A0A9P8P8G2</accession>
<dbReference type="SMART" id="SM00066">
    <property type="entry name" value="GAL4"/>
    <property type="match status" value="1"/>
</dbReference>
<keyword evidence="5" id="KW-0804">Transcription</keyword>
<evidence type="ECO:0000313" key="10">
    <source>
        <dbReference type="Proteomes" id="UP000769157"/>
    </source>
</evidence>
<dbReference type="Pfam" id="PF00172">
    <property type="entry name" value="Zn_clus"/>
    <property type="match status" value="1"/>
</dbReference>